<name>A0A484LSF8_9ASTE</name>
<dbReference type="EMBL" id="OOIL02001969">
    <property type="protein sequence ID" value="VFQ79492.1"/>
    <property type="molecule type" value="Genomic_DNA"/>
</dbReference>
<dbReference type="Pfam" id="PF03108">
    <property type="entry name" value="DBD_Tnp_Mut"/>
    <property type="match status" value="1"/>
</dbReference>
<accession>A0A484LSF8</accession>
<proteinExistence type="predicted"/>
<dbReference type="PANTHER" id="PTHR31973">
    <property type="entry name" value="POLYPROTEIN, PUTATIVE-RELATED"/>
    <property type="match status" value="1"/>
</dbReference>
<feature type="compositionally biased region" description="Polar residues" evidence="1">
    <location>
        <begin position="363"/>
        <end position="372"/>
    </location>
</feature>
<evidence type="ECO:0000313" key="4">
    <source>
        <dbReference type="Proteomes" id="UP000595140"/>
    </source>
</evidence>
<feature type="domain" description="Transposase MuDR plant" evidence="2">
    <location>
        <begin position="418"/>
        <end position="462"/>
    </location>
</feature>
<protein>
    <recommendedName>
        <fullName evidence="2">Transposase MuDR plant domain-containing protein</fullName>
    </recommendedName>
</protein>
<reference evidence="3 4" key="1">
    <citation type="submission" date="2018-04" db="EMBL/GenBank/DDBJ databases">
        <authorList>
            <person name="Vogel A."/>
        </authorList>
    </citation>
    <scope>NUCLEOTIDE SEQUENCE [LARGE SCALE GENOMIC DNA]</scope>
</reference>
<dbReference type="InterPro" id="IPR004332">
    <property type="entry name" value="Transposase_MuDR"/>
</dbReference>
<feature type="compositionally biased region" description="Basic and acidic residues" evidence="1">
    <location>
        <begin position="396"/>
        <end position="406"/>
    </location>
</feature>
<gene>
    <name evidence="3" type="ORF">CCAM_LOCUS21268</name>
</gene>
<evidence type="ECO:0000256" key="1">
    <source>
        <dbReference type="SAM" id="MobiDB-lite"/>
    </source>
</evidence>
<dbReference type="OrthoDB" id="1305516at2759"/>
<evidence type="ECO:0000313" key="3">
    <source>
        <dbReference type="EMBL" id="VFQ79492.1"/>
    </source>
</evidence>
<dbReference type="Proteomes" id="UP000595140">
    <property type="component" value="Unassembled WGS sequence"/>
</dbReference>
<feature type="compositionally biased region" description="Acidic residues" evidence="1">
    <location>
        <begin position="311"/>
        <end position="323"/>
    </location>
</feature>
<feature type="region of interest" description="Disordered" evidence="1">
    <location>
        <begin position="259"/>
        <end position="323"/>
    </location>
</feature>
<sequence>MIVKRVQIPSFSVKRAAKTIFNKDVARMSRAGSLYGSVHLYIEYITKEEILKIVNDLKSAPKPPPKPRLVLQELKDDTSIPSHTMGARGSFVGSVLAICWVEQEQRSENIVEGIKERVEEMVEDVNSGVPLCSDEVVNEPNSINVPEGINGRVKEMVENVSAVPLSTDGVVNDVENTVVNDVENTASNEAHNERVDCGDYFVQILNSDVPSSSNGVVNEKWGFDSLNGWRNANLDVNFQDMANMRLNENWDFVVNNMGNDAEEVDTPDGPEKDTSERVEAVDEVLVEDDDEEVDTPDGTEKDTSGRVIPEAADEVPVEDDDDDLYDADYSVEVGDEDFCANTETPVEFRDEGRRRGRPRNKQDQSSSEQNLQFEMRSDSSDYAESDELLTESDEENAQREKRYPSFNAKREMGKGEFKLGMLFKNVEEFRRAVKEYGIRSRWQIKLRKNCKDKVQVKCAQDCGKYLEDFRVNPAWQLSHLIAKVASDWQYNIKYMKAWRAKDRALKIIHGDERTQYEKLLDYRLELLRKNPGSTILLKRNGGGLRTNYGGQLLTAVGIDPNDCIFPLAYAVCEVEDSENWQWFLRLLGDDLDLHRDSVFCFMSDKQKESLQGVRVKGLTLGLCQGFLSCKVVGVPKASRR</sequence>
<keyword evidence="4" id="KW-1185">Reference proteome</keyword>
<feature type="compositionally biased region" description="Basic and acidic residues" evidence="1">
    <location>
        <begin position="269"/>
        <end position="280"/>
    </location>
</feature>
<organism evidence="3 4">
    <name type="scientific">Cuscuta campestris</name>
    <dbReference type="NCBI Taxonomy" id="132261"/>
    <lineage>
        <taxon>Eukaryota</taxon>
        <taxon>Viridiplantae</taxon>
        <taxon>Streptophyta</taxon>
        <taxon>Embryophyta</taxon>
        <taxon>Tracheophyta</taxon>
        <taxon>Spermatophyta</taxon>
        <taxon>Magnoliopsida</taxon>
        <taxon>eudicotyledons</taxon>
        <taxon>Gunneridae</taxon>
        <taxon>Pentapetalae</taxon>
        <taxon>asterids</taxon>
        <taxon>lamiids</taxon>
        <taxon>Solanales</taxon>
        <taxon>Convolvulaceae</taxon>
        <taxon>Cuscuteae</taxon>
        <taxon>Cuscuta</taxon>
        <taxon>Cuscuta subgen. Grammica</taxon>
        <taxon>Cuscuta sect. Cleistogrammica</taxon>
    </lineage>
</organism>
<dbReference type="PANTHER" id="PTHR31973:SF191">
    <property type="entry name" value="OS05G0489400 PROTEIN"/>
    <property type="match status" value="1"/>
</dbReference>
<feature type="compositionally biased region" description="Acidic residues" evidence="1">
    <location>
        <begin position="381"/>
        <end position="395"/>
    </location>
</feature>
<feature type="compositionally biased region" description="Acidic residues" evidence="1">
    <location>
        <begin position="281"/>
        <end position="297"/>
    </location>
</feature>
<evidence type="ECO:0000259" key="2">
    <source>
        <dbReference type="Pfam" id="PF03108"/>
    </source>
</evidence>
<feature type="region of interest" description="Disordered" evidence="1">
    <location>
        <begin position="335"/>
        <end position="406"/>
    </location>
</feature>
<dbReference type="AlphaFoldDB" id="A0A484LSF8"/>